<name>A0ABP3HYK4_9CAUL</name>
<evidence type="ECO:0008006" key="4">
    <source>
        <dbReference type="Google" id="ProtNLM"/>
    </source>
</evidence>
<keyword evidence="3" id="KW-1185">Reference proteome</keyword>
<proteinExistence type="predicted"/>
<keyword evidence="1" id="KW-0472">Membrane</keyword>
<keyword evidence="1" id="KW-0812">Transmembrane</keyword>
<evidence type="ECO:0000256" key="1">
    <source>
        <dbReference type="SAM" id="Phobius"/>
    </source>
</evidence>
<dbReference type="RefSeq" id="WP_167174439.1">
    <property type="nucleotide sequence ID" value="NZ_BAAAEJ010000003.1"/>
</dbReference>
<protein>
    <recommendedName>
        <fullName evidence="4">DUF4175 domain-containing protein</fullName>
    </recommendedName>
</protein>
<feature type="transmembrane region" description="Helical" evidence="1">
    <location>
        <begin position="33"/>
        <end position="54"/>
    </location>
</feature>
<evidence type="ECO:0000313" key="2">
    <source>
        <dbReference type="EMBL" id="GAA0384727.1"/>
    </source>
</evidence>
<dbReference type="EMBL" id="BAAAEJ010000003">
    <property type="protein sequence ID" value="GAA0384727.1"/>
    <property type="molecule type" value="Genomic_DNA"/>
</dbReference>
<organism evidence="2 3">
    <name type="scientific">Brevundimonas terrae</name>
    <dbReference type="NCBI Taxonomy" id="363631"/>
    <lineage>
        <taxon>Bacteria</taxon>
        <taxon>Pseudomonadati</taxon>
        <taxon>Pseudomonadota</taxon>
        <taxon>Alphaproteobacteria</taxon>
        <taxon>Caulobacterales</taxon>
        <taxon>Caulobacteraceae</taxon>
        <taxon>Brevundimonas</taxon>
    </lineage>
</organism>
<gene>
    <name evidence="2" type="ORF">GCM10009093_09580</name>
</gene>
<reference evidence="3" key="1">
    <citation type="journal article" date="2019" name="Int. J. Syst. Evol. Microbiol.">
        <title>The Global Catalogue of Microorganisms (GCM) 10K type strain sequencing project: providing services to taxonomists for standard genome sequencing and annotation.</title>
        <authorList>
            <consortium name="The Broad Institute Genomics Platform"/>
            <consortium name="The Broad Institute Genome Sequencing Center for Infectious Disease"/>
            <person name="Wu L."/>
            <person name="Ma J."/>
        </authorList>
    </citation>
    <scope>NUCLEOTIDE SEQUENCE [LARGE SCALE GENOMIC DNA]</scope>
    <source>
        <strain evidence="3">JCM 13476</strain>
    </source>
</reference>
<comment type="caution">
    <text evidence="2">The sequence shown here is derived from an EMBL/GenBank/DDBJ whole genome shotgun (WGS) entry which is preliminary data.</text>
</comment>
<accession>A0ABP3HYK4</accession>
<sequence>MRLSLTPFIALLASALSFLFAYMTEGMGWLSTLFSFAGLGALACVVFSALHALYRFALAHRPAGASQKPQNHVNSSNQTGR</sequence>
<evidence type="ECO:0000313" key="3">
    <source>
        <dbReference type="Proteomes" id="UP001500791"/>
    </source>
</evidence>
<dbReference type="Proteomes" id="UP001500791">
    <property type="component" value="Unassembled WGS sequence"/>
</dbReference>
<keyword evidence="1" id="KW-1133">Transmembrane helix</keyword>